<reference evidence="1 2" key="1">
    <citation type="journal article" date="2016" name="Sci. Rep.">
        <title>The Dendrobium catenatum Lindl. genome sequence provides insights into polysaccharide synthase, floral development and adaptive evolution.</title>
        <authorList>
            <person name="Zhang G.Q."/>
            <person name="Xu Q."/>
            <person name="Bian C."/>
            <person name="Tsai W.C."/>
            <person name="Yeh C.M."/>
            <person name="Liu K.W."/>
            <person name="Yoshida K."/>
            <person name="Zhang L.S."/>
            <person name="Chang S.B."/>
            <person name="Chen F."/>
            <person name="Shi Y."/>
            <person name="Su Y.Y."/>
            <person name="Zhang Y.Q."/>
            <person name="Chen L.J."/>
            <person name="Yin Y."/>
            <person name="Lin M."/>
            <person name="Huang H."/>
            <person name="Deng H."/>
            <person name="Wang Z.W."/>
            <person name="Zhu S.L."/>
            <person name="Zhao X."/>
            <person name="Deng C."/>
            <person name="Niu S.C."/>
            <person name="Huang J."/>
            <person name="Wang M."/>
            <person name="Liu G.H."/>
            <person name="Yang H.J."/>
            <person name="Xiao X.J."/>
            <person name="Hsiao Y.Y."/>
            <person name="Wu W.L."/>
            <person name="Chen Y.Y."/>
            <person name="Mitsuda N."/>
            <person name="Ohme-Takagi M."/>
            <person name="Luo Y.B."/>
            <person name="Van de Peer Y."/>
            <person name="Liu Z.J."/>
        </authorList>
    </citation>
    <scope>NUCLEOTIDE SEQUENCE [LARGE SCALE GENOMIC DNA]</scope>
    <source>
        <tissue evidence="1">The whole plant</tissue>
    </source>
</reference>
<sequence length="66" mass="7589">MRILTINNVNTNSQSVQLNLFYSIQRTTQRSEAGKTTAKRIKHEHGPKLEGSIQEFEQIFINGNEK</sequence>
<gene>
    <name evidence="1" type="ORF">MA16_Dca000472</name>
</gene>
<protein>
    <submittedName>
        <fullName evidence="1">Uncharacterized protein</fullName>
    </submittedName>
</protein>
<evidence type="ECO:0000313" key="2">
    <source>
        <dbReference type="Proteomes" id="UP000233837"/>
    </source>
</evidence>
<keyword evidence="2" id="KW-1185">Reference proteome</keyword>
<dbReference type="AlphaFoldDB" id="A0A2I0WTZ2"/>
<dbReference type="Proteomes" id="UP000233837">
    <property type="component" value="Unassembled WGS sequence"/>
</dbReference>
<organism evidence="1 2">
    <name type="scientific">Dendrobium catenatum</name>
    <dbReference type="NCBI Taxonomy" id="906689"/>
    <lineage>
        <taxon>Eukaryota</taxon>
        <taxon>Viridiplantae</taxon>
        <taxon>Streptophyta</taxon>
        <taxon>Embryophyta</taxon>
        <taxon>Tracheophyta</taxon>
        <taxon>Spermatophyta</taxon>
        <taxon>Magnoliopsida</taxon>
        <taxon>Liliopsida</taxon>
        <taxon>Asparagales</taxon>
        <taxon>Orchidaceae</taxon>
        <taxon>Epidendroideae</taxon>
        <taxon>Malaxideae</taxon>
        <taxon>Dendrobiinae</taxon>
        <taxon>Dendrobium</taxon>
    </lineage>
</organism>
<dbReference type="EMBL" id="KZ502442">
    <property type="protein sequence ID" value="PKU79128.1"/>
    <property type="molecule type" value="Genomic_DNA"/>
</dbReference>
<accession>A0A2I0WTZ2</accession>
<proteinExistence type="predicted"/>
<reference evidence="1 2" key="2">
    <citation type="journal article" date="2017" name="Nature">
        <title>The Apostasia genome and the evolution of orchids.</title>
        <authorList>
            <person name="Zhang G.Q."/>
            <person name="Liu K.W."/>
            <person name="Li Z."/>
            <person name="Lohaus R."/>
            <person name="Hsiao Y.Y."/>
            <person name="Niu S.C."/>
            <person name="Wang J.Y."/>
            <person name="Lin Y.C."/>
            <person name="Xu Q."/>
            <person name="Chen L.J."/>
            <person name="Yoshida K."/>
            <person name="Fujiwara S."/>
            <person name="Wang Z.W."/>
            <person name="Zhang Y.Q."/>
            <person name="Mitsuda N."/>
            <person name="Wang M."/>
            <person name="Liu G.H."/>
            <person name="Pecoraro L."/>
            <person name="Huang H.X."/>
            <person name="Xiao X.J."/>
            <person name="Lin M."/>
            <person name="Wu X.Y."/>
            <person name="Wu W.L."/>
            <person name="Chen Y.Y."/>
            <person name="Chang S.B."/>
            <person name="Sakamoto S."/>
            <person name="Ohme-Takagi M."/>
            <person name="Yagi M."/>
            <person name="Zeng S.J."/>
            <person name="Shen C.Y."/>
            <person name="Yeh C.M."/>
            <person name="Luo Y.B."/>
            <person name="Tsai W.C."/>
            <person name="Van de Peer Y."/>
            <person name="Liu Z.J."/>
        </authorList>
    </citation>
    <scope>NUCLEOTIDE SEQUENCE [LARGE SCALE GENOMIC DNA]</scope>
    <source>
        <tissue evidence="1">The whole plant</tissue>
    </source>
</reference>
<evidence type="ECO:0000313" key="1">
    <source>
        <dbReference type="EMBL" id="PKU79128.1"/>
    </source>
</evidence>
<name>A0A2I0WTZ2_9ASPA</name>